<evidence type="ECO:0000313" key="2">
    <source>
        <dbReference type="Proteomes" id="UP000284779"/>
    </source>
</evidence>
<dbReference type="RefSeq" id="WP_117970523.1">
    <property type="nucleotide sequence ID" value="NZ_CAUBDO010000022.1"/>
</dbReference>
<comment type="caution">
    <text evidence="1">The sequence shown here is derived from an EMBL/GenBank/DDBJ whole genome shotgun (WGS) entry which is preliminary data.</text>
</comment>
<sequence>MKETYLSANIETAYIKAWYDEATKRLLCDKYILAWIIISVIDEYKDCSVQYVRGCLIEGDVRTMSETVNPNEVMPAIKGLNTEIQINSEGRTTFDIYFNVIRPNPKENSHIYCDLEIQNDYYPGYDYVTRGVYNCARILSSQYNTEFAGSHYEKLKKAYSIWVCTDPPDKHKNSISVVSLQKNDKVSSVDRDKEKYDLINVISICLGGPEYANYDNKIIRLLDVLLRSKMTPEEKKKILEEEYEIPMSENIETEVNNMCSYIDTVYNEAMRIGNEQGEKRGEESMAMLGRQLLEENRIDELMKSYDNVEYRNKLMDQYGIK</sequence>
<organism evidence="1 2">
    <name type="scientific">Eubacterium ventriosum</name>
    <dbReference type="NCBI Taxonomy" id="39496"/>
    <lineage>
        <taxon>Bacteria</taxon>
        <taxon>Bacillati</taxon>
        <taxon>Bacillota</taxon>
        <taxon>Clostridia</taxon>
        <taxon>Eubacteriales</taxon>
        <taxon>Eubacteriaceae</taxon>
        <taxon>Eubacterium</taxon>
    </lineage>
</organism>
<proteinExistence type="predicted"/>
<dbReference type="AlphaFoldDB" id="A0A413R7W7"/>
<dbReference type="EMBL" id="QSFD01000006">
    <property type="protein sequence ID" value="RHA18234.1"/>
    <property type="molecule type" value="Genomic_DNA"/>
</dbReference>
<evidence type="ECO:0008006" key="3">
    <source>
        <dbReference type="Google" id="ProtNLM"/>
    </source>
</evidence>
<accession>A0A413R7W7</accession>
<name>A0A413R7W7_9FIRM</name>
<keyword evidence="2" id="KW-1185">Reference proteome</keyword>
<dbReference type="Proteomes" id="UP000284779">
    <property type="component" value="Unassembled WGS sequence"/>
</dbReference>
<protein>
    <recommendedName>
        <fullName evidence="3">Rpn family recombination-promoting nuclease/putative transposase</fullName>
    </recommendedName>
</protein>
<evidence type="ECO:0000313" key="1">
    <source>
        <dbReference type="EMBL" id="RHA18234.1"/>
    </source>
</evidence>
<gene>
    <name evidence="1" type="ORF">DW944_06780</name>
</gene>
<reference evidence="1 2" key="1">
    <citation type="submission" date="2018-08" db="EMBL/GenBank/DDBJ databases">
        <title>A genome reference for cultivated species of the human gut microbiota.</title>
        <authorList>
            <person name="Zou Y."/>
            <person name="Xue W."/>
            <person name="Luo G."/>
        </authorList>
    </citation>
    <scope>NUCLEOTIDE SEQUENCE [LARGE SCALE GENOMIC DNA]</scope>
    <source>
        <strain evidence="1 2">AM44-11BH</strain>
    </source>
</reference>